<evidence type="ECO:0000256" key="1">
    <source>
        <dbReference type="SAM" id="Coils"/>
    </source>
</evidence>
<keyword evidence="1" id="KW-0175">Coiled coil</keyword>
<evidence type="ECO:0000313" key="3">
    <source>
        <dbReference type="Proteomes" id="UP000664601"/>
    </source>
</evidence>
<evidence type="ECO:0000313" key="2">
    <source>
        <dbReference type="EMBL" id="MBO1306540.1"/>
    </source>
</evidence>
<sequence length="101" mass="12083">MILGTETWKEKREQAKERLKFAKQQNEVAKCKAAAWEIEFWGRVSILSSRMQDYCYSDEWLVSQIQNTLFADERYFVELAAKNREYGLIPKRIRELLNDQC</sequence>
<reference evidence="2 3" key="1">
    <citation type="submission" date="2021-03" db="EMBL/GenBank/DDBJ databases">
        <title>Enterococcal diversity collection.</title>
        <authorList>
            <person name="Gilmore M.S."/>
            <person name="Schwartzman J."/>
            <person name="Van Tyne D."/>
            <person name="Martin M."/>
            <person name="Earl A.M."/>
            <person name="Manson A.L."/>
            <person name="Straub T."/>
            <person name="Salamzade R."/>
            <person name="Saavedra J."/>
            <person name="Lebreton F."/>
            <person name="Prichula J."/>
            <person name="Schaufler K."/>
            <person name="Gaca A."/>
            <person name="Sgardioli B."/>
            <person name="Wagenaar J."/>
            <person name="Strong T."/>
        </authorList>
    </citation>
    <scope>NUCLEOTIDE SEQUENCE [LARGE SCALE GENOMIC DNA]</scope>
    <source>
        <strain evidence="2 3">669A</strain>
    </source>
</reference>
<dbReference type="RefSeq" id="WP_207673468.1">
    <property type="nucleotide sequence ID" value="NZ_JAFREM010000016.1"/>
</dbReference>
<accession>A0ABS3LBU4</accession>
<keyword evidence="3" id="KW-1185">Reference proteome</keyword>
<name>A0ABS3LBU4_9ENTE</name>
<proteinExistence type="predicted"/>
<gene>
    <name evidence="2" type="ORF">JZO70_10225</name>
</gene>
<organism evidence="2 3">
    <name type="scientific">Candidatus Enterococcus moelleringii</name>
    <dbReference type="NCBI Taxonomy" id="2815325"/>
    <lineage>
        <taxon>Bacteria</taxon>
        <taxon>Bacillati</taxon>
        <taxon>Bacillota</taxon>
        <taxon>Bacilli</taxon>
        <taxon>Lactobacillales</taxon>
        <taxon>Enterococcaceae</taxon>
        <taxon>Enterococcus</taxon>
    </lineage>
</organism>
<dbReference type="Proteomes" id="UP000664601">
    <property type="component" value="Unassembled WGS sequence"/>
</dbReference>
<comment type="caution">
    <text evidence="2">The sequence shown here is derived from an EMBL/GenBank/DDBJ whole genome shotgun (WGS) entry which is preliminary data.</text>
</comment>
<dbReference type="EMBL" id="JAFREM010000016">
    <property type="protein sequence ID" value="MBO1306540.1"/>
    <property type="molecule type" value="Genomic_DNA"/>
</dbReference>
<protein>
    <submittedName>
        <fullName evidence="2">Uncharacterized protein</fullName>
    </submittedName>
</protein>
<feature type="coiled-coil region" evidence="1">
    <location>
        <begin position="5"/>
        <end position="39"/>
    </location>
</feature>